<dbReference type="Proteomes" id="UP000433483">
    <property type="component" value="Unassembled WGS sequence"/>
</dbReference>
<comment type="caution">
    <text evidence="1">The sequence shown here is derived from an EMBL/GenBank/DDBJ whole genome shotgun (WGS) entry which is preliminary data.</text>
</comment>
<evidence type="ECO:0000313" key="7">
    <source>
        <dbReference type="EMBL" id="KAE9189087.1"/>
    </source>
</evidence>
<dbReference type="Proteomes" id="UP000429523">
    <property type="component" value="Unassembled WGS sequence"/>
</dbReference>
<evidence type="ECO:0000313" key="2">
    <source>
        <dbReference type="EMBL" id="KAE8965021.1"/>
    </source>
</evidence>
<dbReference type="Proteomes" id="UP000488956">
    <property type="component" value="Unassembled WGS sequence"/>
</dbReference>
<evidence type="ECO:0000313" key="6">
    <source>
        <dbReference type="EMBL" id="KAE9177354.1"/>
    </source>
</evidence>
<gene>
    <name evidence="7" type="ORF">PF002_g25145</name>
    <name evidence="6" type="ORF">PF005_g24532</name>
    <name evidence="5" type="ORF">PF006_g23048</name>
    <name evidence="4" type="ORF">PF007_g19483</name>
    <name evidence="1" type="ORF">PF009_g24486</name>
    <name evidence="3" type="ORF">PF010_g23059</name>
    <name evidence="2" type="ORF">PF011_g28459</name>
</gene>
<protein>
    <submittedName>
        <fullName evidence="1">Uncharacterized protein</fullName>
    </submittedName>
</protein>
<dbReference type="EMBL" id="QXFX01002282">
    <property type="protein sequence ID" value="KAE9078650.1"/>
    <property type="molecule type" value="Genomic_DNA"/>
</dbReference>
<dbReference type="EMBL" id="QXGD01002406">
    <property type="protein sequence ID" value="KAE9189087.1"/>
    <property type="molecule type" value="Genomic_DNA"/>
</dbReference>
<reference evidence="8 9" key="1">
    <citation type="submission" date="2018-08" db="EMBL/GenBank/DDBJ databases">
        <title>Genomic investigation of the strawberry pathogen Phytophthora fragariae indicates pathogenicity is determined by transcriptional variation in three key races.</title>
        <authorList>
            <person name="Adams T.M."/>
            <person name="Armitage A.D."/>
            <person name="Sobczyk M.K."/>
            <person name="Bates H.J."/>
            <person name="Dunwell J.M."/>
            <person name="Nellist C.F."/>
            <person name="Harrison R.J."/>
        </authorList>
    </citation>
    <scope>NUCLEOTIDE SEQUENCE [LARGE SCALE GENOMIC DNA]</scope>
    <source>
        <strain evidence="7 10">BC-1</strain>
        <strain evidence="6 9">NOV-27</strain>
        <strain evidence="5 11">NOV-5</strain>
        <strain evidence="4 12">NOV-71</strain>
        <strain evidence="1 8">NOV-9</strain>
        <strain evidence="3 14">ONT-3</strain>
        <strain evidence="2 13">SCRP245</strain>
    </source>
</reference>
<evidence type="ECO:0000313" key="8">
    <source>
        <dbReference type="Proteomes" id="UP000429523"/>
    </source>
</evidence>
<organism evidence="1 8">
    <name type="scientific">Phytophthora fragariae</name>
    <dbReference type="NCBI Taxonomy" id="53985"/>
    <lineage>
        <taxon>Eukaryota</taxon>
        <taxon>Sar</taxon>
        <taxon>Stramenopiles</taxon>
        <taxon>Oomycota</taxon>
        <taxon>Peronosporomycetes</taxon>
        <taxon>Peronosporales</taxon>
        <taxon>Peronosporaceae</taxon>
        <taxon>Phytophthora</taxon>
    </lineage>
</organism>
<dbReference type="AlphaFoldDB" id="A0A6A3DZG2"/>
<name>A0A6A3DZG2_9STRA</name>
<dbReference type="Proteomes" id="UP000440732">
    <property type="component" value="Unassembled WGS sequence"/>
</dbReference>
<dbReference type="EMBL" id="QXGA01002320">
    <property type="protein sequence ID" value="KAE9099834.1"/>
    <property type="molecule type" value="Genomic_DNA"/>
</dbReference>
<accession>A0A6A3DZG2</accession>
<dbReference type="Proteomes" id="UP000441208">
    <property type="component" value="Unassembled WGS sequence"/>
</dbReference>
<evidence type="ECO:0000313" key="10">
    <source>
        <dbReference type="Proteomes" id="UP000440367"/>
    </source>
</evidence>
<evidence type="ECO:0000313" key="3">
    <source>
        <dbReference type="EMBL" id="KAE9078650.1"/>
    </source>
</evidence>
<evidence type="ECO:0000313" key="11">
    <source>
        <dbReference type="Proteomes" id="UP000440732"/>
    </source>
</evidence>
<dbReference type="EMBL" id="QXFZ01001478">
    <property type="protein sequence ID" value="KAE9089788.1"/>
    <property type="molecule type" value="Genomic_DNA"/>
</dbReference>
<evidence type="ECO:0000313" key="1">
    <source>
        <dbReference type="EMBL" id="KAE8925307.1"/>
    </source>
</evidence>
<evidence type="ECO:0000313" key="9">
    <source>
        <dbReference type="Proteomes" id="UP000433483"/>
    </source>
</evidence>
<evidence type="ECO:0000313" key="4">
    <source>
        <dbReference type="EMBL" id="KAE9089788.1"/>
    </source>
</evidence>
<evidence type="ECO:0000313" key="12">
    <source>
        <dbReference type="Proteomes" id="UP000441208"/>
    </source>
</evidence>
<dbReference type="OrthoDB" id="94796at2759"/>
<evidence type="ECO:0000313" key="14">
    <source>
        <dbReference type="Proteomes" id="UP000488956"/>
    </source>
</evidence>
<sequence>MSGMVDYDYDAEGDVRMTVSQPIFEVVTAPELSVWSQAAITAFIRERRQYETKIAERCSTTGEVPETVARSIRT</sequence>
<dbReference type="EMBL" id="QXFW01004606">
    <property type="protein sequence ID" value="KAE8965021.1"/>
    <property type="molecule type" value="Genomic_DNA"/>
</dbReference>
<dbReference type="Proteomes" id="UP000460718">
    <property type="component" value="Unassembled WGS sequence"/>
</dbReference>
<dbReference type="Proteomes" id="UP000440367">
    <property type="component" value="Unassembled WGS sequence"/>
</dbReference>
<evidence type="ECO:0000313" key="13">
    <source>
        <dbReference type="Proteomes" id="UP000460718"/>
    </source>
</evidence>
<dbReference type="EMBL" id="QXGF01002297">
    <property type="protein sequence ID" value="KAE8925307.1"/>
    <property type="molecule type" value="Genomic_DNA"/>
</dbReference>
<keyword evidence="9" id="KW-1185">Reference proteome</keyword>
<proteinExistence type="predicted"/>
<dbReference type="EMBL" id="QXGB01002503">
    <property type="protein sequence ID" value="KAE9177354.1"/>
    <property type="molecule type" value="Genomic_DNA"/>
</dbReference>
<evidence type="ECO:0000313" key="5">
    <source>
        <dbReference type="EMBL" id="KAE9099834.1"/>
    </source>
</evidence>